<evidence type="ECO:0000256" key="7">
    <source>
        <dbReference type="ARBA" id="ARBA00026055"/>
    </source>
</evidence>
<dbReference type="GO" id="GO:0007021">
    <property type="term" value="P:tubulin complex assembly"/>
    <property type="evidence" value="ECO:0007669"/>
    <property type="project" value="TreeGrafter"/>
</dbReference>
<dbReference type="InterPro" id="IPR031925">
    <property type="entry name" value="TBCC_N"/>
</dbReference>
<keyword evidence="3" id="KW-0963">Cytoplasm</keyword>
<reference evidence="13 14" key="1">
    <citation type="submission" date="2020-06" db="EMBL/GenBank/DDBJ databases">
        <authorList>
            <person name="Li R."/>
            <person name="Bekaert M."/>
        </authorList>
    </citation>
    <scope>NUCLEOTIDE SEQUENCE [LARGE SCALE GENOMIC DNA]</scope>
    <source>
        <strain evidence="14">wild</strain>
    </source>
</reference>
<dbReference type="Proteomes" id="UP000507470">
    <property type="component" value="Unassembled WGS sequence"/>
</dbReference>
<feature type="region of interest" description="Disordered" evidence="11">
    <location>
        <begin position="1"/>
        <end position="35"/>
    </location>
</feature>
<keyword evidence="6" id="KW-0143">Chaperone</keyword>
<organism evidence="13 14">
    <name type="scientific">Mytilus coruscus</name>
    <name type="common">Sea mussel</name>
    <dbReference type="NCBI Taxonomy" id="42192"/>
    <lineage>
        <taxon>Eukaryota</taxon>
        <taxon>Metazoa</taxon>
        <taxon>Spiralia</taxon>
        <taxon>Lophotrochozoa</taxon>
        <taxon>Mollusca</taxon>
        <taxon>Bivalvia</taxon>
        <taxon>Autobranchia</taxon>
        <taxon>Pteriomorphia</taxon>
        <taxon>Mytilida</taxon>
        <taxon>Mytiloidea</taxon>
        <taxon>Mytilidae</taxon>
        <taxon>Mytilinae</taxon>
        <taxon>Mytilus</taxon>
    </lineage>
</organism>
<comment type="subcellular location">
    <subcellularLocation>
        <location evidence="1">Cytoplasm</location>
    </subcellularLocation>
</comment>
<evidence type="ECO:0000256" key="4">
    <source>
        <dbReference type="ARBA" id="ARBA00022553"/>
    </source>
</evidence>
<comment type="similarity">
    <text evidence="2">Belongs to the TBCC family.</text>
</comment>
<dbReference type="GO" id="GO:0015631">
    <property type="term" value="F:tubulin binding"/>
    <property type="evidence" value="ECO:0007669"/>
    <property type="project" value="InterPro"/>
</dbReference>
<feature type="compositionally biased region" description="Basic and acidic residues" evidence="11">
    <location>
        <begin position="1"/>
        <end position="33"/>
    </location>
</feature>
<evidence type="ECO:0000256" key="6">
    <source>
        <dbReference type="ARBA" id="ARBA00023186"/>
    </source>
</evidence>
<dbReference type="Pfam" id="PF07986">
    <property type="entry name" value="TBCC"/>
    <property type="match status" value="1"/>
</dbReference>
<evidence type="ECO:0000256" key="3">
    <source>
        <dbReference type="ARBA" id="ARBA00022490"/>
    </source>
</evidence>
<evidence type="ECO:0000256" key="8">
    <source>
        <dbReference type="ARBA" id="ARBA00058607"/>
    </source>
</evidence>
<dbReference type="Gene3D" id="1.20.58.1250">
    <property type="entry name" value="Tubulin Binding Cofactor C, N-terminal domain"/>
    <property type="match status" value="1"/>
</dbReference>
<dbReference type="Gene3D" id="2.160.20.70">
    <property type="match status" value="1"/>
</dbReference>
<sequence>MEDKMNEMTDRLSKRENERQSEIQRRNELKDSSRSVQENVKIFTETFTKEKEMIENGINNCKPENKLETTTQLDQMSKNVMKLQKYLADSTIFLPKYEIRQAQEAIGNLQQQIQEKRDQLVPKKKFAFRSKKKSEQTNTESNVLGDISNGKVDSKPVNDLQVDLADCKFVDSQDVVLMKTDEEINQKDVSLARLTNCSIKLFGAPSTVHIKNLNNCKVFCGPVSSSIFVSDCKNCLFVIACQQLRTHSTEHSKFYLHVTSRAIIEDCSNVSFAPYNLQYNDLDKHYKESGLDKTKNNWNDVDDFNWLASDAHSPNWSVLAEQDREDSFQF</sequence>
<evidence type="ECO:0000259" key="12">
    <source>
        <dbReference type="PROSITE" id="PS51329"/>
    </source>
</evidence>
<dbReference type="PROSITE" id="PS51329">
    <property type="entry name" value="C_CAP_COFACTOR_C"/>
    <property type="match status" value="1"/>
</dbReference>
<evidence type="ECO:0000256" key="10">
    <source>
        <dbReference type="ARBA" id="ARBA00079876"/>
    </source>
</evidence>
<dbReference type="InterPro" id="IPR006599">
    <property type="entry name" value="CARP_motif"/>
</dbReference>
<dbReference type="PANTHER" id="PTHR15139:SF0">
    <property type="entry name" value="TUBULIN-SPECIFIC CHAPERONE C"/>
    <property type="match status" value="1"/>
</dbReference>
<dbReference type="PANTHER" id="PTHR15139">
    <property type="entry name" value="TUBULIN FOLDING COFACTOR C"/>
    <property type="match status" value="1"/>
</dbReference>
<dbReference type="AlphaFoldDB" id="A0A6J8C6Q8"/>
<protein>
    <recommendedName>
        <fullName evidence="9">Tubulin-specific chaperone C</fullName>
    </recommendedName>
    <alternativeName>
        <fullName evidence="10">Tubulin-folding cofactor C</fullName>
    </alternativeName>
</protein>
<comment type="function">
    <text evidence="8">Tubulin-folding protein; involved in the final step of the tubulin folding pathway.</text>
</comment>
<evidence type="ECO:0000256" key="9">
    <source>
        <dbReference type="ARBA" id="ARBA00067872"/>
    </source>
</evidence>
<accession>A0A6J8C6Q8</accession>
<dbReference type="GO" id="GO:0007023">
    <property type="term" value="P:post-chaperonin tubulin folding pathway"/>
    <property type="evidence" value="ECO:0007669"/>
    <property type="project" value="InterPro"/>
</dbReference>
<proteinExistence type="inferred from homology"/>
<dbReference type="FunFam" id="2.160.20.70:FF:000007">
    <property type="entry name" value="tubulin-specific chaperone C"/>
    <property type="match status" value="1"/>
</dbReference>
<dbReference type="FunFam" id="1.20.58.1250:FF:000001">
    <property type="entry name" value="Tubulin-specific chaperone C"/>
    <property type="match status" value="1"/>
</dbReference>
<dbReference type="GO" id="GO:0005829">
    <property type="term" value="C:cytosol"/>
    <property type="evidence" value="ECO:0007669"/>
    <property type="project" value="UniProtKB-ARBA"/>
</dbReference>
<evidence type="ECO:0000256" key="5">
    <source>
        <dbReference type="ARBA" id="ARBA00022990"/>
    </source>
</evidence>
<evidence type="ECO:0000256" key="11">
    <source>
        <dbReference type="SAM" id="MobiDB-lite"/>
    </source>
</evidence>
<dbReference type="InterPro" id="IPR038397">
    <property type="entry name" value="TBCC_N_sf"/>
</dbReference>
<dbReference type="InterPro" id="IPR016098">
    <property type="entry name" value="CAP/MinC_C"/>
</dbReference>
<dbReference type="EMBL" id="CACVKT020004598">
    <property type="protein sequence ID" value="CAC5390749.1"/>
    <property type="molecule type" value="Genomic_DNA"/>
</dbReference>
<comment type="subunit">
    <text evidence="7">Supercomplex made of cofactors A to E. Cofactors A and D function by capturing and stabilizing tubulin in a quasi-native conformation. Cofactor E binds to the cofactor D-tubulin complex; interaction with cofactor C then causes the release of tubulin polypeptides that are committed to the native state.</text>
</comment>
<evidence type="ECO:0000256" key="2">
    <source>
        <dbReference type="ARBA" id="ARBA00008848"/>
    </source>
</evidence>
<evidence type="ECO:0000313" key="14">
    <source>
        <dbReference type="Proteomes" id="UP000507470"/>
    </source>
</evidence>
<keyword evidence="14" id="KW-1185">Reference proteome</keyword>
<feature type="region of interest" description="Disordered" evidence="11">
    <location>
        <begin position="129"/>
        <end position="148"/>
    </location>
</feature>
<dbReference type="OrthoDB" id="194775at2759"/>
<feature type="domain" description="C-CAP/cofactor C-like" evidence="12">
    <location>
        <begin position="131"/>
        <end position="306"/>
    </location>
</feature>
<gene>
    <name evidence="13" type="ORF">MCOR_25824</name>
</gene>
<keyword evidence="4" id="KW-0597">Phosphoprotein</keyword>
<keyword evidence="5" id="KW-0007">Acetylation</keyword>
<dbReference type="Pfam" id="PF16752">
    <property type="entry name" value="TBCC_N"/>
    <property type="match status" value="1"/>
</dbReference>
<name>A0A6J8C6Q8_MYTCO</name>
<dbReference type="InterPro" id="IPR012945">
    <property type="entry name" value="Tubulin-bd_cofactor_C_dom"/>
</dbReference>
<evidence type="ECO:0000313" key="13">
    <source>
        <dbReference type="EMBL" id="CAC5390749.1"/>
    </source>
</evidence>
<dbReference type="InterPro" id="IPR027684">
    <property type="entry name" value="TBCC"/>
</dbReference>
<evidence type="ECO:0000256" key="1">
    <source>
        <dbReference type="ARBA" id="ARBA00004496"/>
    </source>
</evidence>
<dbReference type="InterPro" id="IPR017901">
    <property type="entry name" value="C-CAP_CF_C-like"/>
</dbReference>
<dbReference type="SMART" id="SM00673">
    <property type="entry name" value="CARP"/>
    <property type="match status" value="2"/>
</dbReference>